<evidence type="ECO:0000313" key="12">
    <source>
        <dbReference type="Proteomes" id="UP001362899"/>
    </source>
</evidence>
<dbReference type="InterPro" id="IPR017927">
    <property type="entry name" value="FAD-bd_FR_type"/>
</dbReference>
<dbReference type="PROSITE" id="PS51384">
    <property type="entry name" value="FAD_FR"/>
    <property type="match status" value="1"/>
</dbReference>
<sequence length="319" mass="36066">MRSFRFANRNPFHRSIGYGRLLDSRSKKRNLALFLGASAVAIPLSLHYFNPDAKYFFGSAAEPLSQQYFNKFIVTNNQEIERNLYLIELEPSQSTKSLPWSNQKIWSVQLKNPLIQIARHYTPLPVHLDPGALQKSNEVVLVPNSDEDARFCLLVKKYNDGDMTRYICSRNIGDTLELRGPSNDYIHDEAHISKFVMLTAGTGITVPLQLLLSEKEKSHIYTEVLQSSNIELPLVLRRLMEDLEKNGIAKFHEFDDNSRKFVTANDIPLATSSSLAFVCGPNGYINYISGPPGRNGLAPVGGLLRDRNWGIKNTIRLID</sequence>
<dbReference type="SUPFAM" id="SSF52343">
    <property type="entry name" value="Ferredoxin reductase-like, C-terminal NADP-linked domain"/>
    <property type="match status" value="1"/>
</dbReference>
<feature type="binding site" evidence="8">
    <location>
        <position position="163"/>
    </location>
    <ligand>
        <name>FAD</name>
        <dbReference type="ChEBI" id="CHEBI:57692"/>
    </ligand>
</feature>
<keyword evidence="7 9" id="KW-0472">Membrane</keyword>
<protein>
    <submittedName>
        <fullName evidence="11">Oxidoreductase</fullName>
    </submittedName>
</protein>
<dbReference type="GO" id="GO:0016491">
    <property type="term" value="F:oxidoreductase activity"/>
    <property type="evidence" value="ECO:0007669"/>
    <property type="project" value="UniProtKB-KW"/>
</dbReference>
<evidence type="ECO:0000256" key="5">
    <source>
        <dbReference type="ARBA" id="ARBA00022827"/>
    </source>
</evidence>
<feature type="binding site" evidence="8">
    <location>
        <position position="205"/>
    </location>
    <ligand>
        <name>FAD</name>
        <dbReference type="ChEBI" id="CHEBI:57692"/>
    </ligand>
</feature>
<comment type="caution">
    <text evidence="11">The sequence shown here is derived from an EMBL/GenBank/DDBJ whole genome shotgun (WGS) entry which is preliminary data.</text>
</comment>
<evidence type="ECO:0000256" key="9">
    <source>
        <dbReference type="SAM" id="Phobius"/>
    </source>
</evidence>
<evidence type="ECO:0000256" key="3">
    <source>
        <dbReference type="ARBA" id="ARBA00006105"/>
    </source>
</evidence>
<comment type="subcellular location">
    <subcellularLocation>
        <location evidence="2">Membrane</location>
    </subcellularLocation>
</comment>
<accession>A0AAV5REF4</accession>
<feature type="binding site" evidence="8">
    <location>
        <position position="154"/>
    </location>
    <ligand>
        <name>FAD</name>
        <dbReference type="ChEBI" id="CHEBI:57692"/>
    </ligand>
</feature>
<keyword evidence="9" id="KW-0812">Transmembrane</keyword>
<feature type="binding site" evidence="8">
    <location>
        <position position="119"/>
    </location>
    <ligand>
        <name>FAD</name>
        <dbReference type="ChEBI" id="CHEBI:57692"/>
    </ligand>
</feature>
<dbReference type="Proteomes" id="UP001362899">
    <property type="component" value="Unassembled WGS sequence"/>
</dbReference>
<dbReference type="InterPro" id="IPR039261">
    <property type="entry name" value="FNR_nucleotide-bd"/>
</dbReference>
<evidence type="ECO:0000256" key="6">
    <source>
        <dbReference type="ARBA" id="ARBA00023002"/>
    </source>
</evidence>
<organism evidence="11 12">
    <name type="scientific">Starmerella bacillaris</name>
    <name type="common">Yeast</name>
    <name type="synonym">Candida zemplinina</name>
    <dbReference type="NCBI Taxonomy" id="1247836"/>
    <lineage>
        <taxon>Eukaryota</taxon>
        <taxon>Fungi</taxon>
        <taxon>Dikarya</taxon>
        <taxon>Ascomycota</taxon>
        <taxon>Saccharomycotina</taxon>
        <taxon>Dipodascomycetes</taxon>
        <taxon>Dipodascales</taxon>
        <taxon>Trichomonascaceae</taxon>
        <taxon>Starmerella</taxon>
    </lineage>
</organism>
<dbReference type="EMBL" id="BTGC01000003">
    <property type="protein sequence ID" value="GMM49951.1"/>
    <property type="molecule type" value="Genomic_DNA"/>
</dbReference>
<gene>
    <name evidence="11" type="ORF">DASB73_009090</name>
</gene>
<evidence type="ECO:0000256" key="2">
    <source>
        <dbReference type="ARBA" id="ARBA00004370"/>
    </source>
</evidence>
<proteinExistence type="inferred from homology"/>
<dbReference type="GO" id="GO:0016020">
    <property type="term" value="C:membrane"/>
    <property type="evidence" value="ECO:0007669"/>
    <property type="project" value="UniProtKB-SubCell"/>
</dbReference>
<keyword evidence="12" id="KW-1185">Reference proteome</keyword>
<name>A0AAV5REF4_STABA</name>
<dbReference type="InterPro" id="IPR008333">
    <property type="entry name" value="Cbr1-like_FAD-bd_dom"/>
</dbReference>
<dbReference type="SUPFAM" id="SSF63380">
    <property type="entry name" value="Riboflavin synthase domain-like"/>
    <property type="match status" value="1"/>
</dbReference>
<dbReference type="Gene3D" id="2.40.30.10">
    <property type="entry name" value="Translation factors"/>
    <property type="match status" value="1"/>
</dbReference>
<dbReference type="GO" id="GO:0005739">
    <property type="term" value="C:mitochondrion"/>
    <property type="evidence" value="ECO:0007669"/>
    <property type="project" value="TreeGrafter"/>
</dbReference>
<dbReference type="AlphaFoldDB" id="A0AAV5REF4"/>
<reference evidence="11 12" key="1">
    <citation type="journal article" date="2023" name="Elife">
        <title>Identification of key yeast species and microbe-microbe interactions impacting larval growth of Drosophila in the wild.</title>
        <authorList>
            <person name="Mure A."/>
            <person name="Sugiura Y."/>
            <person name="Maeda R."/>
            <person name="Honda K."/>
            <person name="Sakurai N."/>
            <person name="Takahashi Y."/>
            <person name="Watada M."/>
            <person name="Katoh T."/>
            <person name="Gotoh A."/>
            <person name="Gotoh Y."/>
            <person name="Taniguchi I."/>
            <person name="Nakamura K."/>
            <person name="Hayashi T."/>
            <person name="Katayama T."/>
            <person name="Uemura T."/>
            <person name="Hattori Y."/>
        </authorList>
    </citation>
    <scope>NUCLEOTIDE SEQUENCE [LARGE SCALE GENOMIC DNA]</scope>
    <source>
        <strain evidence="11 12">SB-73</strain>
    </source>
</reference>
<evidence type="ECO:0000259" key="10">
    <source>
        <dbReference type="PROSITE" id="PS51384"/>
    </source>
</evidence>
<keyword evidence="9" id="KW-1133">Transmembrane helix</keyword>
<dbReference type="InterPro" id="IPR001834">
    <property type="entry name" value="CBR-like"/>
</dbReference>
<evidence type="ECO:0000256" key="4">
    <source>
        <dbReference type="ARBA" id="ARBA00022630"/>
    </source>
</evidence>
<dbReference type="CDD" id="cd06183">
    <property type="entry name" value="cyt_b5_reduct_like"/>
    <property type="match status" value="1"/>
</dbReference>
<evidence type="ECO:0000256" key="1">
    <source>
        <dbReference type="ARBA" id="ARBA00001974"/>
    </source>
</evidence>
<feature type="binding site" evidence="8">
    <location>
        <position position="156"/>
    </location>
    <ligand>
        <name>FAD</name>
        <dbReference type="ChEBI" id="CHEBI:57692"/>
    </ligand>
</feature>
<evidence type="ECO:0000313" key="11">
    <source>
        <dbReference type="EMBL" id="GMM49951.1"/>
    </source>
</evidence>
<keyword evidence="5 8" id="KW-0274">FAD</keyword>
<dbReference type="PANTHER" id="PTHR19370:SF189">
    <property type="entry name" value="CYTOCHROME C MITOCHONDRIAL IMPORT FACTOR CYC2"/>
    <property type="match status" value="1"/>
</dbReference>
<comment type="similarity">
    <text evidence="3">Belongs to the flavoprotein pyridine nucleotide cytochrome reductase family.</text>
</comment>
<dbReference type="InterPro" id="IPR017938">
    <property type="entry name" value="Riboflavin_synthase-like_b-brl"/>
</dbReference>
<feature type="binding site" evidence="8">
    <location>
        <position position="121"/>
    </location>
    <ligand>
        <name>FAD</name>
        <dbReference type="ChEBI" id="CHEBI:57692"/>
    </ligand>
</feature>
<evidence type="ECO:0000256" key="8">
    <source>
        <dbReference type="PIRSR" id="PIRSR601834-1"/>
    </source>
</evidence>
<dbReference type="PANTHER" id="PTHR19370">
    <property type="entry name" value="NADH-CYTOCHROME B5 REDUCTASE"/>
    <property type="match status" value="1"/>
</dbReference>
<evidence type="ECO:0000256" key="7">
    <source>
        <dbReference type="ARBA" id="ARBA00023136"/>
    </source>
</evidence>
<comment type="cofactor">
    <cofactor evidence="1 8">
        <name>FAD</name>
        <dbReference type="ChEBI" id="CHEBI:57692"/>
    </cofactor>
</comment>
<feature type="transmembrane region" description="Helical" evidence="9">
    <location>
        <begin position="30"/>
        <end position="49"/>
    </location>
</feature>
<dbReference type="Pfam" id="PF00970">
    <property type="entry name" value="FAD_binding_6"/>
    <property type="match status" value="1"/>
</dbReference>
<keyword evidence="4 8" id="KW-0285">Flavoprotein</keyword>
<feature type="domain" description="FAD-binding FR-type" evidence="10">
    <location>
        <begin position="67"/>
        <end position="188"/>
    </location>
</feature>
<keyword evidence="6" id="KW-0560">Oxidoreductase</keyword>